<keyword evidence="2 3" id="KW-0802">TPR repeat</keyword>
<keyword evidence="1" id="KW-0677">Repeat</keyword>
<dbReference type="Proteomes" id="UP000199424">
    <property type="component" value="Unassembled WGS sequence"/>
</dbReference>
<keyword evidence="5" id="KW-1185">Reference proteome</keyword>
<reference evidence="5" key="1">
    <citation type="submission" date="2016-10" db="EMBL/GenBank/DDBJ databases">
        <authorList>
            <person name="Varghese N."/>
            <person name="Submissions S."/>
        </authorList>
    </citation>
    <scope>NUCLEOTIDE SEQUENCE [LARGE SCALE GENOMIC DNA]</scope>
    <source>
        <strain evidence="5">CGMCC 1.7285</strain>
    </source>
</reference>
<organism evidence="4 5">
    <name type="scientific">Pseudidiomarina maritima</name>
    <dbReference type="NCBI Taxonomy" id="519453"/>
    <lineage>
        <taxon>Bacteria</taxon>
        <taxon>Pseudomonadati</taxon>
        <taxon>Pseudomonadota</taxon>
        <taxon>Gammaproteobacteria</taxon>
        <taxon>Alteromonadales</taxon>
        <taxon>Idiomarinaceae</taxon>
        <taxon>Pseudidiomarina</taxon>
    </lineage>
</organism>
<evidence type="ECO:0000256" key="1">
    <source>
        <dbReference type="ARBA" id="ARBA00022737"/>
    </source>
</evidence>
<sequence length="538" mass="61991">MTDVQKLFQEAVISFRTENYSEAEHQCRHLLRYNAKHPDVLHILALCLQHQHQPKAAAENLKQALKHNPHHCPSRKSLIALYLQHDQYELAQQEIDALLQDQPQHFEPYYLQALLFRKLGLANEAMEAILRAKQNLQQPSPVVDYLKACIYYDLENYEKTEQILQNLVRQLPEYIDAHVALNKLYWEYGPHEKFLESFQQALERLPQSRSLLFSFATHQLMAGKLEETLELCRNVVDKHPKWVEFHHLLGVAYARNHHPDKALEAYLVAVKLNPKNIRHQLDLAINLMRRGEYKTALEHVQAVAKEHPYNQEMLAYKALCLQALGESDSSHSLNNYQQFVKIIELQPPAGYESIDEFMQELADILTGMHHNTQHPLDQSVRHGTQTMGNLFANKAPIINQLKLMIEQAAGDYIRGLPDDPHHPFLQRKSERIRFTGAWSVCLKEQGFHTNHVHPEGWLSCCTYIQLPKQITQDDATQAGWIRFGDPGYELPGLTPVIDAKCPQVGYCVFFPSYFFHGTVPFSGQGARITAPCDISPQW</sequence>
<dbReference type="PANTHER" id="PTHR45586">
    <property type="entry name" value="TPR REPEAT-CONTAINING PROTEIN PA4667"/>
    <property type="match status" value="1"/>
</dbReference>
<feature type="repeat" description="TPR" evidence="3">
    <location>
        <begin position="243"/>
        <end position="276"/>
    </location>
</feature>
<dbReference type="InterPro" id="IPR019734">
    <property type="entry name" value="TPR_rpt"/>
</dbReference>
<dbReference type="PROSITE" id="PS50005">
    <property type="entry name" value="TPR"/>
    <property type="match status" value="2"/>
</dbReference>
<dbReference type="Gene3D" id="1.25.40.10">
    <property type="entry name" value="Tetratricopeptide repeat domain"/>
    <property type="match status" value="3"/>
</dbReference>
<dbReference type="InterPro" id="IPR012668">
    <property type="entry name" value="CHP02466"/>
</dbReference>
<evidence type="ECO:0000313" key="4">
    <source>
        <dbReference type="EMBL" id="SFR44490.1"/>
    </source>
</evidence>
<dbReference type="InterPro" id="IPR051012">
    <property type="entry name" value="CellSynth/LPSAsmb/PSIAsmb"/>
</dbReference>
<protein>
    <submittedName>
        <fullName evidence="4">TPR repeat-containing protein</fullName>
    </submittedName>
</protein>
<dbReference type="Gene3D" id="2.60.120.620">
    <property type="entry name" value="q2cbj1_9rhob like domain"/>
    <property type="match status" value="1"/>
</dbReference>
<dbReference type="SMART" id="SM00028">
    <property type="entry name" value="TPR"/>
    <property type="match status" value="7"/>
</dbReference>
<dbReference type="Pfam" id="PF14559">
    <property type="entry name" value="TPR_19"/>
    <property type="match status" value="1"/>
</dbReference>
<proteinExistence type="predicted"/>
<dbReference type="EMBL" id="FOYU01000001">
    <property type="protein sequence ID" value="SFR44490.1"/>
    <property type="molecule type" value="Genomic_DNA"/>
</dbReference>
<dbReference type="InterPro" id="IPR011990">
    <property type="entry name" value="TPR-like_helical_dom_sf"/>
</dbReference>
<accession>A0A1I6GQN6</accession>
<evidence type="ECO:0000256" key="2">
    <source>
        <dbReference type="ARBA" id="ARBA00022803"/>
    </source>
</evidence>
<name>A0A1I6GQN6_9GAMM</name>
<feature type="repeat" description="TPR" evidence="3">
    <location>
        <begin position="175"/>
        <end position="208"/>
    </location>
</feature>
<evidence type="ECO:0000313" key="5">
    <source>
        <dbReference type="Proteomes" id="UP000199424"/>
    </source>
</evidence>
<dbReference type="SUPFAM" id="SSF48452">
    <property type="entry name" value="TPR-like"/>
    <property type="match status" value="1"/>
</dbReference>
<gene>
    <name evidence="4" type="ORF">SAMN04488070_1089</name>
</gene>
<evidence type="ECO:0000256" key="3">
    <source>
        <dbReference type="PROSITE-ProRule" id="PRU00339"/>
    </source>
</evidence>
<dbReference type="Pfam" id="PF13759">
    <property type="entry name" value="2OG-FeII_Oxy_5"/>
    <property type="match status" value="1"/>
</dbReference>
<dbReference type="PANTHER" id="PTHR45586:SF1">
    <property type="entry name" value="LIPOPOLYSACCHARIDE ASSEMBLY PROTEIN B"/>
    <property type="match status" value="1"/>
</dbReference>
<dbReference type="AlphaFoldDB" id="A0A1I6GQN6"/>
<dbReference type="Pfam" id="PF07719">
    <property type="entry name" value="TPR_2"/>
    <property type="match status" value="1"/>
</dbReference>
<dbReference type="RefSeq" id="WP_092856086.1">
    <property type="nucleotide sequence ID" value="NZ_FOYU01000001.1"/>
</dbReference>
<dbReference type="InterPro" id="IPR013105">
    <property type="entry name" value="TPR_2"/>
</dbReference>